<evidence type="ECO:0000313" key="3">
    <source>
        <dbReference type="WBParaSite" id="ACRNAN_Path_828.g3150.t1"/>
    </source>
</evidence>
<proteinExistence type="predicted"/>
<organism evidence="2 3">
    <name type="scientific">Acrobeloides nanus</name>
    <dbReference type="NCBI Taxonomy" id="290746"/>
    <lineage>
        <taxon>Eukaryota</taxon>
        <taxon>Metazoa</taxon>
        <taxon>Ecdysozoa</taxon>
        <taxon>Nematoda</taxon>
        <taxon>Chromadorea</taxon>
        <taxon>Rhabditida</taxon>
        <taxon>Tylenchina</taxon>
        <taxon>Cephalobomorpha</taxon>
        <taxon>Cephaloboidea</taxon>
        <taxon>Cephalobidae</taxon>
        <taxon>Acrobeloides</taxon>
    </lineage>
</organism>
<accession>A0A914CBZ8</accession>
<feature type="compositionally biased region" description="Polar residues" evidence="1">
    <location>
        <begin position="149"/>
        <end position="190"/>
    </location>
</feature>
<feature type="region of interest" description="Disordered" evidence="1">
    <location>
        <begin position="149"/>
        <end position="200"/>
    </location>
</feature>
<evidence type="ECO:0000256" key="1">
    <source>
        <dbReference type="SAM" id="MobiDB-lite"/>
    </source>
</evidence>
<evidence type="ECO:0000313" key="2">
    <source>
        <dbReference type="Proteomes" id="UP000887540"/>
    </source>
</evidence>
<reference evidence="3" key="1">
    <citation type="submission" date="2022-11" db="UniProtKB">
        <authorList>
            <consortium name="WormBaseParasite"/>
        </authorList>
    </citation>
    <scope>IDENTIFICATION</scope>
</reference>
<protein>
    <submittedName>
        <fullName evidence="3">Uncharacterized protein</fullName>
    </submittedName>
</protein>
<name>A0A914CBZ8_9BILA</name>
<dbReference type="InterPro" id="IPR019425">
    <property type="entry name" value="7TM_GPCR_serpentine_rcpt_Srt"/>
</dbReference>
<feature type="compositionally biased region" description="Basic and acidic residues" evidence="1">
    <location>
        <begin position="191"/>
        <end position="200"/>
    </location>
</feature>
<sequence length="200" mass="21952">MFLLGVIDMIVLPFNSIYSVYTLSLELSRLVSFSIGAIPTCGWYGASMTCILLAFNRLFEMLAPGIAKSDTPIVYLILNQPLRKAVFKLIRDLAGKPAGNPANLVGNASMFTVAITRSMYQDITTNQGSVNLNPINSQDITAKQDSVSLNPINSQDTTTNQGSVDRNPNNSQDTTTNQDSVDRNPINSQDLRLEDEQHHN</sequence>
<dbReference type="AlphaFoldDB" id="A0A914CBZ8"/>
<keyword evidence="2" id="KW-1185">Reference proteome</keyword>
<dbReference type="Proteomes" id="UP000887540">
    <property type="component" value="Unplaced"/>
</dbReference>
<dbReference type="WBParaSite" id="ACRNAN_Path_828.g3150.t1">
    <property type="protein sequence ID" value="ACRNAN_Path_828.g3150.t1"/>
    <property type="gene ID" value="ACRNAN_Path_828.g3150"/>
</dbReference>
<dbReference type="Pfam" id="PF10321">
    <property type="entry name" value="7TM_GPCR_Srt"/>
    <property type="match status" value="1"/>
</dbReference>